<gene>
    <name evidence="2" type="ORF">LCGC14_2964880</name>
</gene>
<organism evidence="2">
    <name type="scientific">marine sediment metagenome</name>
    <dbReference type="NCBI Taxonomy" id="412755"/>
    <lineage>
        <taxon>unclassified sequences</taxon>
        <taxon>metagenomes</taxon>
        <taxon>ecological metagenomes</taxon>
    </lineage>
</organism>
<feature type="region of interest" description="Disordered" evidence="1">
    <location>
        <begin position="79"/>
        <end position="102"/>
    </location>
</feature>
<protein>
    <submittedName>
        <fullName evidence="2">Uncharacterized protein</fullName>
    </submittedName>
</protein>
<evidence type="ECO:0000256" key="1">
    <source>
        <dbReference type="SAM" id="MobiDB-lite"/>
    </source>
</evidence>
<accession>A0A0F8XYN3</accession>
<dbReference type="EMBL" id="LAZR01060115">
    <property type="protein sequence ID" value="KKK66360.1"/>
    <property type="molecule type" value="Genomic_DNA"/>
</dbReference>
<dbReference type="AlphaFoldDB" id="A0A0F8XYN3"/>
<comment type="caution">
    <text evidence="2">The sequence shown here is derived from an EMBL/GenBank/DDBJ whole genome shotgun (WGS) entry which is preliminary data.</text>
</comment>
<sequence length="102" mass="11565">MKEILKFKDFQASEYKVVIDTAANGFIIRVGCKRFVCEDLDEMMTELLAFFKGEFTEFSKQFKSQMSLNPPQQGCIAQAPLQEAECDDEGPEPTAERDTLAE</sequence>
<reference evidence="2" key="1">
    <citation type="journal article" date="2015" name="Nature">
        <title>Complex archaea that bridge the gap between prokaryotes and eukaryotes.</title>
        <authorList>
            <person name="Spang A."/>
            <person name="Saw J.H."/>
            <person name="Jorgensen S.L."/>
            <person name="Zaremba-Niedzwiedzka K."/>
            <person name="Martijn J."/>
            <person name="Lind A.E."/>
            <person name="van Eijk R."/>
            <person name="Schleper C."/>
            <person name="Guy L."/>
            <person name="Ettema T.J."/>
        </authorList>
    </citation>
    <scope>NUCLEOTIDE SEQUENCE</scope>
</reference>
<evidence type="ECO:0000313" key="2">
    <source>
        <dbReference type="EMBL" id="KKK66360.1"/>
    </source>
</evidence>
<proteinExistence type="predicted"/>
<name>A0A0F8XYN3_9ZZZZ</name>